<feature type="repeat" description="PPR" evidence="2">
    <location>
        <begin position="151"/>
        <end position="185"/>
    </location>
</feature>
<organism evidence="3 4">
    <name type="scientific">Lactuca virosa</name>
    <dbReference type="NCBI Taxonomy" id="75947"/>
    <lineage>
        <taxon>Eukaryota</taxon>
        <taxon>Viridiplantae</taxon>
        <taxon>Streptophyta</taxon>
        <taxon>Embryophyta</taxon>
        <taxon>Tracheophyta</taxon>
        <taxon>Spermatophyta</taxon>
        <taxon>Magnoliopsida</taxon>
        <taxon>eudicotyledons</taxon>
        <taxon>Gunneridae</taxon>
        <taxon>Pentapetalae</taxon>
        <taxon>asterids</taxon>
        <taxon>campanulids</taxon>
        <taxon>Asterales</taxon>
        <taxon>Asteraceae</taxon>
        <taxon>Cichorioideae</taxon>
        <taxon>Cichorieae</taxon>
        <taxon>Lactucinae</taxon>
        <taxon>Lactuca</taxon>
    </lineage>
</organism>
<dbReference type="InterPro" id="IPR002885">
    <property type="entry name" value="PPR_rpt"/>
</dbReference>
<feature type="repeat" description="PPR" evidence="2">
    <location>
        <begin position="115"/>
        <end position="150"/>
    </location>
</feature>
<dbReference type="Gene3D" id="1.25.40.10">
    <property type="entry name" value="Tetratricopeptide repeat domain"/>
    <property type="match status" value="2"/>
</dbReference>
<evidence type="ECO:0000256" key="2">
    <source>
        <dbReference type="PROSITE-ProRule" id="PRU00708"/>
    </source>
</evidence>
<evidence type="ECO:0008006" key="5">
    <source>
        <dbReference type="Google" id="ProtNLM"/>
    </source>
</evidence>
<evidence type="ECO:0000256" key="1">
    <source>
        <dbReference type="ARBA" id="ARBA00022737"/>
    </source>
</evidence>
<dbReference type="EMBL" id="CAKMRJ010000001">
    <property type="protein sequence ID" value="CAH1412615.1"/>
    <property type="molecule type" value="Genomic_DNA"/>
</dbReference>
<name>A0AAU9LDX0_9ASTR</name>
<evidence type="ECO:0000313" key="3">
    <source>
        <dbReference type="EMBL" id="CAH1412615.1"/>
    </source>
</evidence>
<keyword evidence="1" id="KW-0677">Repeat</keyword>
<keyword evidence="4" id="KW-1185">Reference proteome</keyword>
<accession>A0AAU9LDX0</accession>
<dbReference type="PANTHER" id="PTHR45613:SF472">
    <property type="entry name" value="PENTATRICOPEPTIDE REPEAT (PPR) SUPERFAMILY PROTEIN"/>
    <property type="match status" value="1"/>
</dbReference>
<gene>
    <name evidence="3" type="ORF">LVIROSA_LOCUS621</name>
</gene>
<dbReference type="NCBIfam" id="TIGR00756">
    <property type="entry name" value="PPR"/>
    <property type="match status" value="4"/>
</dbReference>
<dbReference type="Proteomes" id="UP001157418">
    <property type="component" value="Unassembled WGS sequence"/>
</dbReference>
<dbReference type="Pfam" id="PF13041">
    <property type="entry name" value="PPR_2"/>
    <property type="match status" value="2"/>
</dbReference>
<dbReference type="PANTHER" id="PTHR45613">
    <property type="entry name" value="PENTATRICOPEPTIDE REPEAT-CONTAINING PROTEIN"/>
    <property type="match status" value="1"/>
</dbReference>
<evidence type="ECO:0000313" key="4">
    <source>
        <dbReference type="Proteomes" id="UP001157418"/>
    </source>
</evidence>
<feature type="repeat" description="PPR" evidence="2">
    <location>
        <begin position="80"/>
        <end position="114"/>
    </location>
</feature>
<dbReference type="InterPro" id="IPR011990">
    <property type="entry name" value="TPR-like_helical_dom_sf"/>
</dbReference>
<reference evidence="3 4" key="1">
    <citation type="submission" date="2022-01" db="EMBL/GenBank/DDBJ databases">
        <authorList>
            <person name="Xiong W."/>
            <person name="Schranz E."/>
        </authorList>
    </citation>
    <scope>NUCLEOTIDE SEQUENCE [LARGE SCALE GENOMIC DNA]</scope>
</reference>
<proteinExistence type="predicted"/>
<dbReference type="AlphaFoldDB" id="A0AAU9LDX0"/>
<comment type="caution">
    <text evidence="3">The sequence shown here is derived from an EMBL/GenBank/DDBJ whole genome shotgun (WGS) entry which is preliminary data.</text>
</comment>
<sequence length="187" mass="21021">MNVVRVPVNAYTISIVIKCCCQMHRTNEGFAVLGYGFKHNILPNVCTFSTLLNGLVLEDRVLKAERLFKKLIKEALCEPNAIMYSIMIKGLCKSGNNDTAIALLKLMDEKGCKPNVVTYNTIIDSLCKDKMVDDALNLFNEMVFHKGILPNVVTYTSLIHGLCNLCRWDDVSNLLKEMEDENISLDV</sequence>
<dbReference type="PROSITE" id="PS51375">
    <property type="entry name" value="PPR"/>
    <property type="match status" value="3"/>
</dbReference>
<protein>
    <recommendedName>
        <fullName evidence="5">Pentatricopeptide repeat-containing protein</fullName>
    </recommendedName>
</protein>